<feature type="transmembrane region" description="Helical" evidence="1">
    <location>
        <begin position="45"/>
        <end position="64"/>
    </location>
</feature>
<protein>
    <recommendedName>
        <fullName evidence="4">DUF2628 domain-containing protein</fullName>
    </recommendedName>
</protein>
<evidence type="ECO:0008006" key="4">
    <source>
        <dbReference type="Google" id="ProtNLM"/>
    </source>
</evidence>
<name>A0ABX3TES2_9MYCO</name>
<evidence type="ECO:0000256" key="1">
    <source>
        <dbReference type="SAM" id="Phobius"/>
    </source>
</evidence>
<comment type="caution">
    <text evidence="2">The sequence shown here is derived from an EMBL/GenBank/DDBJ whole genome shotgun (WGS) entry which is preliminary data.</text>
</comment>
<evidence type="ECO:0000313" key="2">
    <source>
        <dbReference type="EMBL" id="ORB77267.1"/>
    </source>
</evidence>
<dbReference type="EMBL" id="MVIL01000214">
    <property type="protein sequence ID" value="ORB77267.1"/>
    <property type="molecule type" value="Genomic_DNA"/>
</dbReference>
<dbReference type="InterPro" id="IPR024399">
    <property type="entry name" value="DUF2628"/>
</dbReference>
<evidence type="ECO:0000313" key="3">
    <source>
        <dbReference type="Proteomes" id="UP000192847"/>
    </source>
</evidence>
<gene>
    <name evidence="2" type="ORF">BST46_25465</name>
</gene>
<dbReference type="Proteomes" id="UP000192847">
    <property type="component" value="Unassembled WGS sequence"/>
</dbReference>
<keyword evidence="3" id="KW-1185">Reference proteome</keyword>
<accession>A0ABX3TES2</accession>
<keyword evidence="1" id="KW-0472">Membrane</keyword>
<reference evidence="2 3" key="1">
    <citation type="submission" date="2017-02" db="EMBL/GenBank/DDBJ databases">
        <title>The new phylogeny of genus Mycobacterium.</title>
        <authorList>
            <person name="Tortoli E."/>
            <person name="Trovato A."/>
            <person name="Cirillo D.M."/>
        </authorList>
    </citation>
    <scope>NUCLEOTIDE SEQUENCE [LARGE SCALE GENOMIC DNA]</scope>
    <source>
        <strain evidence="2 3">CCUG 56329</strain>
    </source>
</reference>
<organism evidence="2 3">
    <name type="scientific">Mycobacterium timonense</name>
    <dbReference type="NCBI Taxonomy" id="701043"/>
    <lineage>
        <taxon>Bacteria</taxon>
        <taxon>Bacillati</taxon>
        <taxon>Actinomycetota</taxon>
        <taxon>Actinomycetes</taxon>
        <taxon>Mycobacteriales</taxon>
        <taxon>Mycobacteriaceae</taxon>
        <taxon>Mycobacterium</taxon>
        <taxon>Mycobacterium avium complex (MAC)</taxon>
    </lineage>
</organism>
<dbReference type="Pfam" id="PF10947">
    <property type="entry name" value="DUF2628"/>
    <property type="match status" value="1"/>
</dbReference>
<proteinExistence type="predicted"/>
<sequence length="86" mass="9397">MAFLFGPLYFIAKGMWRKGLTLLAVAGAVAVVTVAIDMPDSLARAIGLGFAGLAMTIANHAYYLHVAKHSQSWNFLEGFNRRPKDE</sequence>
<keyword evidence="1" id="KW-1133">Transmembrane helix</keyword>
<keyword evidence="1" id="KW-0812">Transmembrane</keyword>